<accession>A0A9Q9MBI3</accession>
<dbReference type="Pfam" id="PF01464">
    <property type="entry name" value="SLT"/>
    <property type="match status" value="1"/>
</dbReference>
<sequence>MSYGSFYDEDDTHEQRWGDPAAAPRRRRLGLIFLVGALVVVVLIAVGGLAVLMKGEDPVPASVGARQTSAAAEPSAEESETAVETTSAPPPSPSPSATPSKSPAAKKSIAPPKQTALPPPPPKTSTKPGCVPEYKGTQLPKSTVREYLDAAAVKQFWGANTTAEVQAIRVPKRLLYGVAEQESGWQSNIYACDGGVGVMQIMPNTETWMNQRFGTSWKIGTPHDNVMLGGQYLAWAIRYFGEQLGTFDIMGTDPTLLNAVISAYNNGAGAVDLTKGDAGITNWTYVNNVKALMGRCCNNY</sequence>
<evidence type="ECO:0000313" key="4">
    <source>
        <dbReference type="EMBL" id="UWZ52958.1"/>
    </source>
</evidence>
<keyword evidence="2" id="KW-1133">Transmembrane helix</keyword>
<dbReference type="CDD" id="cd00254">
    <property type="entry name" value="LT-like"/>
    <property type="match status" value="1"/>
</dbReference>
<dbReference type="InterPro" id="IPR023346">
    <property type="entry name" value="Lysozyme-like_dom_sf"/>
</dbReference>
<dbReference type="Proteomes" id="UP001058003">
    <property type="component" value="Chromosome"/>
</dbReference>
<reference evidence="4" key="1">
    <citation type="submission" date="2021-04" db="EMBL/GenBank/DDBJ databases">
        <title>Dactylosporangium aurantiacum NRRL B-8018 full assembly.</title>
        <authorList>
            <person name="Hartkoorn R.C."/>
            <person name="Beaudoing E."/>
            <person name="Hot D."/>
        </authorList>
    </citation>
    <scope>NUCLEOTIDE SEQUENCE</scope>
    <source>
        <strain evidence="4">NRRL B-8018</strain>
    </source>
</reference>
<dbReference type="PANTHER" id="PTHR37423">
    <property type="entry name" value="SOLUBLE LYTIC MUREIN TRANSGLYCOSYLASE-RELATED"/>
    <property type="match status" value="1"/>
</dbReference>
<dbReference type="InterPro" id="IPR008258">
    <property type="entry name" value="Transglycosylase_SLT_dom_1"/>
</dbReference>
<gene>
    <name evidence="4" type="ORF">Daura_41205</name>
</gene>
<evidence type="ECO:0000259" key="3">
    <source>
        <dbReference type="Pfam" id="PF01464"/>
    </source>
</evidence>
<proteinExistence type="predicted"/>
<dbReference type="Gene3D" id="1.10.530.10">
    <property type="match status" value="1"/>
</dbReference>
<evidence type="ECO:0000256" key="1">
    <source>
        <dbReference type="SAM" id="MobiDB-lite"/>
    </source>
</evidence>
<keyword evidence="2" id="KW-0472">Membrane</keyword>
<keyword evidence="5" id="KW-1185">Reference proteome</keyword>
<dbReference type="KEGG" id="daur:Daura_41205"/>
<protein>
    <submittedName>
        <fullName evidence="4">Lytic transglycosylase domain-containing protein</fullName>
    </submittedName>
</protein>
<keyword evidence="2" id="KW-0812">Transmembrane</keyword>
<dbReference type="RefSeq" id="WP_052386061.1">
    <property type="nucleotide sequence ID" value="NZ_CP073767.1"/>
</dbReference>
<dbReference type="EMBL" id="CP073767">
    <property type="protein sequence ID" value="UWZ52958.1"/>
    <property type="molecule type" value="Genomic_DNA"/>
</dbReference>
<dbReference type="PANTHER" id="PTHR37423:SF2">
    <property type="entry name" value="MEMBRANE-BOUND LYTIC MUREIN TRANSGLYCOSYLASE C"/>
    <property type="match status" value="1"/>
</dbReference>
<dbReference type="OrthoDB" id="5244690at2"/>
<organism evidence="4 5">
    <name type="scientific">Dactylosporangium aurantiacum</name>
    <dbReference type="NCBI Taxonomy" id="35754"/>
    <lineage>
        <taxon>Bacteria</taxon>
        <taxon>Bacillati</taxon>
        <taxon>Actinomycetota</taxon>
        <taxon>Actinomycetes</taxon>
        <taxon>Micromonosporales</taxon>
        <taxon>Micromonosporaceae</taxon>
        <taxon>Dactylosporangium</taxon>
    </lineage>
</organism>
<feature type="compositionally biased region" description="Low complexity" evidence="1">
    <location>
        <begin position="97"/>
        <end position="116"/>
    </location>
</feature>
<dbReference type="AlphaFoldDB" id="A0A9Q9MBI3"/>
<name>A0A9Q9MBI3_9ACTN</name>
<feature type="region of interest" description="Disordered" evidence="1">
    <location>
        <begin position="61"/>
        <end position="136"/>
    </location>
</feature>
<feature type="transmembrane region" description="Helical" evidence="2">
    <location>
        <begin position="31"/>
        <end position="53"/>
    </location>
</feature>
<evidence type="ECO:0000256" key="2">
    <source>
        <dbReference type="SAM" id="Phobius"/>
    </source>
</evidence>
<feature type="domain" description="Transglycosylase SLT" evidence="3">
    <location>
        <begin position="166"/>
        <end position="276"/>
    </location>
</feature>
<evidence type="ECO:0000313" key="5">
    <source>
        <dbReference type="Proteomes" id="UP001058003"/>
    </source>
</evidence>
<dbReference type="SUPFAM" id="SSF53955">
    <property type="entry name" value="Lysozyme-like"/>
    <property type="match status" value="1"/>
</dbReference>